<dbReference type="STRING" id="418985.A0A1V9XPH6"/>
<dbReference type="GO" id="GO:0005667">
    <property type="term" value="C:transcription regulator complex"/>
    <property type="evidence" value="ECO:0007669"/>
    <property type="project" value="TreeGrafter"/>
</dbReference>
<dbReference type="GO" id="GO:0007010">
    <property type="term" value="P:cytoskeleton organization"/>
    <property type="evidence" value="ECO:0007669"/>
    <property type="project" value="TreeGrafter"/>
</dbReference>
<feature type="compositionally biased region" description="Polar residues" evidence="6">
    <location>
        <begin position="269"/>
        <end position="280"/>
    </location>
</feature>
<sequence length="557" mass="59242">MSNLYQDLKGQIKLTPRTTAQVINLNQPPKPEEISANLHRHQQSLLSQRSAGLNGQSPNPLPTGGPIALARSAPDLPGARRNPLPCLPAGTVDRSQSYHGTLSDFADVYRPPPIYPGNRRTTGAPGPVYENLYPQTGPHAVTGAISLQGTTVPSSLVGTSSLMLDYLRQSPRSSLSSDSSPRESVLEPPPAYPGHVKPPQPLPGQPPLYANLAELKKSAPPPPPPPYKPAPVKRRIEELEKELQTPRGQGAAVSSLGLSLAGLSLAGKTEQNPSQITHTSPPREAPPAPAPPSPGLVGLSAGLPLPPPPPYPGGPHCHMTMTTGDRSDLAGISTQNRASSVRGGYLPTQGSTTPRAMSPTSAQAGAGALSGALSASSARAQAQSVQAKLERMTREIEEELERQAPDGEFFGVCHSCGERVAGAGQACQAMGQVYCEEDYLYSGFQQTAEKCAVCGHLIMEMILQAMGKSYHPGCFRCCVCNDCLDGVPFTIDMDNKIYCVQDFHKTYAPKCAACGKAITPVEGTDETVRVVSMENDYHIDCYVCEVKLVEQNLVRQK</sequence>
<dbReference type="SUPFAM" id="SSF57716">
    <property type="entry name" value="Glucocorticoid receptor-like (DNA-binding domain)"/>
    <property type="match status" value="2"/>
</dbReference>
<keyword evidence="2 4" id="KW-0862">Zinc</keyword>
<dbReference type="EMBL" id="MNPL01006398">
    <property type="protein sequence ID" value="OQR75410.1"/>
    <property type="molecule type" value="Genomic_DNA"/>
</dbReference>
<dbReference type="GO" id="GO:0003714">
    <property type="term" value="F:transcription corepressor activity"/>
    <property type="evidence" value="ECO:0007669"/>
    <property type="project" value="TreeGrafter"/>
</dbReference>
<dbReference type="PROSITE" id="PS50023">
    <property type="entry name" value="LIM_DOMAIN_2"/>
    <property type="match status" value="1"/>
</dbReference>
<dbReference type="GO" id="GO:0046872">
    <property type="term" value="F:metal ion binding"/>
    <property type="evidence" value="ECO:0007669"/>
    <property type="project" value="UniProtKB-KW"/>
</dbReference>
<gene>
    <name evidence="8" type="ORF">BIW11_03266</name>
</gene>
<evidence type="ECO:0000256" key="1">
    <source>
        <dbReference type="ARBA" id="ARBA00022723"/>
    </source>
</evidence>
<name>A0A1V9XPH6_9ACAR</name>
<organism evidence="8 9">
    <name type="scientific">Tropilaelaps mercedesae</name>
    <dbReference type="NCBI Taxonomy" id="418985"/>
    <lineage>
        <taxon>Eukaryota</taxon>
        <taxon>Metazoa</taxon>
        <taxon>Ecdysozoa</taxon>
        <taxon>Arthropoda</taxon>
        <taxon>Chelicerata</taxon>
        <taxon>Arachnida</taxon>
        <taxon>Acari</taxon>
        <taxon>Parasitiformes</taxon>
        <taxon>Mesostigmata</taxon>
        <taxon>Gamasina</taxon>
        <taxon>Dermanyssoidea</taxon>
        <taxon>Laelapidae</taxon>
        <taxon>Tropilaelaps</taxon>
    </lineage>
</organism>
<dbReference type="CDD" id="cd09355">
    <property type="entry name" value="LIM2_Ajuba_like"/>
    <property type="match status" value="1"/>
</dbReference>
<feature type="region of interest" description="Disordered" evidence="6">
    <location>
        <begin position="170"/>
        <end position="208"/>
    </location>
</feature>
<feature type="coiled-coil region" evidence="5">
    <location>
        <begin position="375"/>
        <end position="402"/>
    </location>
</feature>
<evidence type="ECO:0000259" key="7">
    <source>
        <dbReference type="PROSITE" id="PS50023"/>
    </source>
</evidence>
<dbReference type="GO" id="GO:0035331">
    <property type="term" value="P:negative regulation of hippo signaling"/>
    <property type="evidence" value="ECO:0007669"/>
    <property type="project" value="TreeGrafter"/>
</dbReference>
<dbReference type="FunFam" id="2.10.110.10:FF:000028">
    <property type="entry name" value="LIM domain-containing protein 1"/>
    <property type="match status" value="1"/>
</dbReference>
<evidence type="ECO:0000313" key="9">
    <source>
        <dbReference type="Proteomes" id="UP000192247"/>
    </source>
</evidence>
<dbReference type="InterPro" id="IPR001781">
    <property type="entry name" value="Znf_LIM"/>
</dbReference>
<dbReference type="Proteomes" id="UP000192247">
    <property type="component" value="Unassembled WGS sequence"/>
</dbReference>
<dbReference type="GO" id="GO:0000932">
    <property type="term" value="C:P-body"/>
    <property type="evidence" value="ECO:0007669"/>
    <property type="project" value="TreeGrafter"/>
</dbReference>
<proteinExistence type="predicted"/>
<keyword evidence="9" id="KW-1185">Reference proteome</keyword>
<dbReference type="AlphaFoldDB" id="A0A1V9XPH6"/>
<dbReference type="Gene3D" id="2.10.110.10">
    <property type="entry name" value="Cysteine Rich Protein"/>
    <property type="match status" value="2"/>
</dbReference>
<dbReference type="InterPro" id="IPR047247">
    <property type="entry name" value="Ajuba-like_LIM2"/>
</dbReference>
<feature type="compositionally biased region" description="Pro residues" evidence="6">
    <location>
        <begin position="304"/>
        <end position="313"/>
    </location>
</feature>
<evidence type="ECO:0000256" key="4">
    <source>
        <dbReference type="PROSITE-ProRule" id="PRU00125"/>
    </source>
</evidence>
<evidence type="ECO:0000256" key="5">
    <source>
        <dbReference type="SAM" id="Coils"/>
    </source>
</evidence>
<dbReference type="GO" id="GO:0005634">
    <property type="term" value="C:nucleus"/>
    <property type="evidence" value="ECO:0007669"/>
    <property type="project" value="TreeGrafter"/>
</dbReference>
<reference evidence="8 9" key="1">
    <citation type="journal article" date="2017" name="Gigascience">
        <title>Draft genome of the honey bee ectoparasitic mite, Tropilaelaps mercedesae, is shaped by the parasitic life history.</title>
        <authorList>
            <person name="Dong X."/>
            <person name="Armstrong S.D."/>
            <person name="Xia D."/>
            <person name="Makepeace B.L."/>
            <person name="Darby A.C."/>
            <person name="Kadowaki T."/>
        </authorList>
    </citation>
    <scope>NUCLEOTIDE SEQUENCE [LARGE SCALE GENOMIC DNA]</scope>
    <source>
        <strain evidence="8">Wuxi-XJTLU</strain>
    </source>
</reference>
<dbReference type="PANTHER" id="PTHR24219">
    <property type="entry name" value="LIM DOMAIN-CONTAINING PROTEIN JUB"/>
    <property type="match status" value="1"/>
</dbReference>
<keyword evidence="5" id="KW-0175">Coiled coil</keyword>
<feature type="compositionally biased region" description="Pro residues" evidence="6">
    <location>
        <begin position="283"/>
        <end position="294"/>
    </location>
</feature>
<comment type="caution">
    <text evidence="8">The sequence shown here is derived from an EMBL/GenBank/DDBJ whole genome shotgun (WGS) entry which is preliminary data.</text>
</comment>
<feature type="compositionally biased region" description="Pro residues" evidence="6">
    <location>
        <begin position="187"/>
        <end position="206"/>
    </location>
</feature>
<feature type="domain" description="LIM zinc-binding" evidence="7">
    <location>
        <begin position="449"/>
        <end position="509"/>
    </location>
</feature>
<evidence type="ECO:0000256" key="6">
    <source>
        <dbReference type="SAM" id="MobiDB-lite"/>
    </source>
</evidence>
<dbReference type="OrthoDB" id="25414at2759"/>
<dbReference type="GO" id="GO:0001666">
    <property type="term" value="P:response to hypoxia"/>
    <property type="evidence" value="ECO:0007669"/>
    <property type="project" value="TreeGrafter"/>
</dbReference>
<dbReference type="SMART" id="SM00132">
    <property type="entry name" value="LIM"/>
    <property type="match status" value="2"/>
</dbReference>
<dbReference type="PROSITE" id="PS00478">
    <property type="entry name" value="LIM_DOMAIN_1"/>
    <property type="match status" value="1"/>
</dbReference>
<feature type="compositionally biased region" description="Polar residues" evidence="6">
    <location>
        <begin position="348"/>
        <end position="360"/>
    </location>
</feature>
<evidence type="ECO:0000256" key="2">
    <source>
        <dbReference type="ARBA" id="ARBA00022833"/>
    </source>
</evidence>
<accession>A0A1V9XPH6</accession>
<dbReference type="Pfam" id="PF00412">
    <property type="entry name" value="LIM"/>
    <property type="match status" value="1"/>
</dbReference>
<dbReference type="InParanoid" id="A0A1V9XPH6"/>
<protein>
    <submittedName>
        <fullName evidence="8">LIM domain-containing protein jub-like</fullName>
    </submittedName>
</protein>
<dbReference type="InterPro" id="IPR047172">
    <property type="entry name" value="Ajuba-like"/>
</dbReference>
<dbReference type="GO" id="GO:0005912">
    <property type="term" value="C:adherens junction"/>
    <property type="evidence" value="ECO:0007669"/>
    <property type="project" value="TreeGrafter"/>
</dbReference>
<feature type="region of interest" description="Disordered" evidence="6">
    <location>
        <begin position="268"/>
        <end position="313"/>
    </location>
</feature>
<keyword evidence="3 4" id="KW-0440">LIM domain</keyword>
<feature type="compositionally biased region" description="Low complexity" evidence="6">
    <location>
        <begin position="170"/>
        <end position="179"/>
    </location>
</feature>
<evidence type="ECO:0000256" key="3">
    <source>
        <dbReference type="ARBA" id="ARBA00023038"/>
    </source>
</evidence>
<keyword evidence="1 4" id="KW-0479">Metal-binding</keyword>
<dbReference type="PANTHER" id="PTHR24219:SF4">
    <property type="entry name" value="LIM DOMAIN-CONTAINING PROTEIN JUB"/>
    <property type="match status" value="1"/>
</dbReference>
<feature type="region of interest" description="Disordered" evidence="6">
    <location>
        <begin position="337"/>
        <end position="363"/>
    </location>
</feature>
<evidence type="ECO:0000313" key="8">
    <source>
        <dbReference type="EMBL" id="OQR75410.1"/>
    </source>
</evidence>